<dbReference type="GO" id="GO:0000155">
    <property type="term" value="F:phosphorelay sensor kinase activity"/>
    <property type="evidence" value="ECO:0007669"/>
    <property type="project" value="InterPro"/>
</dbReference>
<evidence type="ECO:0000313" key="10">
    <source>
        <dbReference type="EMBL" id="KDA00217.1"/>
    </source>
</evidence>
<evidence type="ECO:0000256" key="7">
    <source>
        <dbReference type="PROSITE-ProRule" id="PRU00169"/>
    </source>
</evidence>
<dbReference type="InterPro" id="IPR004358">
    <property type="entry name" value="Sig_transdc_His_kin-like_C"/>
</dbReference>
<dbReference type="SUPFAM" id="SSF55874">
    <property type="entry name" value="ATPase domain of HSP90 chaperone/DNA topoisomerase II/histidine kinase"/>
    <property type="match status" value="1"/>
</dbReference>
<dbReference type="PRINTS" id="PR00344">
    <property type="entry name" value="BCTRLSENSOR"/>
</dbReference>
<dbReference type="SUPFAM" id="SSF47384">
    <property type="entry name" value="Homodimeric domain of signal transducing histidine kinase"/>
    <property type="match status" value="1"/>
</dbReference>
<dbReference type="GO" id="GO:0005886">
    <property type="term" value="C:plasma membrane"/>
    <property type="evidence" value="ECO:0007669"/>
    <property type="project" value="TreeGrafter"/>
</dbReference>
<evidence type="ECO:0000256" key="5">
    <source>
        <dbReference type="ARBA" id="ARBA00022777"/>
    </source>
</evidence>
<dbReference type="PROSITE" id="PS50110">
    <property type="entry name" value="RESPONSE_REGULATORY"/>
    <property type="match status" value="1"/>
</dbReference>
<dbReference type="Gene3D" id="1.10.287.130">
    <property type="match status" value="1"/>
</dbReference>
<name>A0A062VCJ5_9PROT</name>
<dbReference type="Pfam" id="PF02518">
    <property type="entry name" value="HATPase_c"/>
    <property type="match status" value="1"/>
</dbReference>
<dbReference type="Pfam" id="PF00512">
    <property type="entry name" value="HisKA"/>
    <property type="match status" value="1"/>
</dbReference>
<dbReference type="CDD" id="cd00082">
    <property type="entry name" value="HisKA"/>
    <property type="match status" value="1"/>
</dbReference>
<comment type="caution">
    <text evidence="10">The sequence shown here is derived from an EMBL/GenBank/DDBJ whole genome shotgun (WGS) entry which is preliminary data.</text>
</comment>
<dbReference type="EC" id="2.7.13.3" evidence="2"/>
<dbReference type="Gene3D" id="3.30.565.10">
    <property type="entry name" value="Histidine kinase-like ATPase, C-terminal domain"/>
    <property type="match status" value="1"/>
</dbReference>
<evidence type="ECO:0000256" key="2">
    <source>
        <dbReference type="ARBA" id="ARBA00012438"/>
    </source>
</evidence>
<evidence type="ECO:0000256" key="1">
    <source>
        <dbReference type="ARBA" id="ARBA00000085"/>
    </source>
</evidence>
<dbReference type="eggNOG" id="COG2205">
    <property type="taxonomic scope" value="Bacteria"/>
</dbReference>
<feature type="domain" description="Response regulatory" evidence="9">
    <location>
        <begin position="414"/>
        <end position="531"/>
    </location>
</feature>
<dbReference type="Gene3D" id="3.40.50.2300">
    <property type="match status" value="1"/>
</dbReference>
<dbReference type="InterPro" id="IPR036097">
    <property type="entry name" value="HisK_dim/P_sf"/>
</dbReference>
<dbReference type="CDD" id="cd17546">
    <property type="entry name" value="REC_hyHK_CKI1_RcsC-like"/>
    <property type="match status" value="1"/>
</dbReference>
<dbReference type="InterPro" id="IPR036890">
    <property type="entry name" value="HATPase_C_sf"/>
</dbReference>
<evidence type="ECO:0000259" key="9">
    <source>
        <dbReference type="PROSITE" id="PS50110"/>
    </source>
</evidence>
<dbReference type="Pfam" id="PF00072">
    <property type="entry name" value="Response_reg"/>
    <property type="match status" value="1"/>
</dbReference>
<gene>
    <name evidence="10" type="ORF">HPO_02347</name>
</gene>
<proteinExistence type="predicted"/>
<keyword evidence="3 7" id="KW-0597">Phosphoprotein</keyword>
<organism evidence="10 11">
    <name type="scientific">Hyphomonas polymorpha PS728</name>
    <dbReference type="NCBI Taxonomy" id="1280954"/>
    <lineage>
        <taxon>Bacteria</taxon>
        <taxon>Pseudomonadati</taxon>
        <taxon>Pseudomonadota</taxon>
        <taxon>Alphaproteobacteria</taxon>
        <taxon>Hyphomonadales</taxon>
        <taxon>Hyphomonadaceae</taxon>
        <taxon>Hyphomonas</taxon>
    </lineage>
</organism>
<accession>A0A062VCJ5</accession>
<keyword evidence="6" id="KW-0902">Two-component regulatory system</keyword>
<keyword evidence="5 10" id="KW-0418">Kinase</keyword>
<reference evidence="10 11" key="1">
    <citation type="journal article" date="2014" name="Antonie Van Leeuwenhoek">
        <title>Hyphomonas beringensis sp. nov. and Hyphomonas chukchiensis sp. nov., isolated from surface seawater of the Bering Sea and Chukchi Sea.</title>
        <authorList>
            <person name="Li C."/>
            <person name="Lai Q."/>
            <person name="Li G."/>
            <person name="Dong C."/>
            <person name="Wang J."/>
            <person name="Liao Y."/>
            <person name="Shao Z."/>
        </authorList>
    </citation>
    <scope>NUCLEOTIDE SEQUENCE [LARGE SCALE GENOMIC DNA]</scope>
    <source>
        <strain evidence="10 11">PS728</strain>
    </source>
</reference>
<dbReference type="InterPro" id="IPR005467">
    <property type="entry name" value="His_kinase_dom"/>
</dbReference>
<dbReference type="PROSITE" id="PS50109">
    <property type="entry name" value="HIS_KIN"/>
    <property type="match status" value="1"/>
</dbReference>
<keyword evidence="11" id="KW-1185">Reference proteome</keyword>
<dbReference type="OrthoDB" id="9774458at2"/>
<evidence type="ECO:0000259" key="8">
    <source>
        <dbReference type="PROSITE" id="PS50109"/>
    </source>
</evidence>
<dbReference type="PANTHER" id="PTHR43047">
    <property type="entry name" value="TWO-COMPONENT HISTIDINE PROTEIN KINASE"/>
    <property type="match status" value="1"/>
</dbReference>
<dbReference type="SMART" id="SM00448">
    <property type="entry name" value="REC"/>
    <property type="match status" value="1"/>
</dbReference>
<dbReference type="CDD" id="cd16922">
    <property type="entry name" value="HATPase_EvgS-ArcB-TorS-like"/>
    <property type="match status" value="1"/>
</dbReference>
<feature type="domain" description="Histidine kinase" evidence="8">
    <location>
        <begin position="172"/>
        <end position="392"/>
    </location>
</feature>
<sequence length="543" mass="57505">MPVRLQEIALSVPPIPSSTTGAAALSLFLSDPLLFALPVRLETGEDGAPRIAQVTRARLTEALAGPNGRDIFAARPVHHLITQTPVIADGTLPVALIAKQAAEKGTSALTDGVIVMEEGVYKGLVSPAALLKAVAEENTARARSQQASHRRIEEMKAKMLMLAEGRSRFLAFIGHEIRTPLTGILGVADLIKDQAPTSETRRLAETISNSGQHLERLLNDLLDLSRLEVGKLPVTMQAFELRQFASETRDLWQPKLDAKRVGLRIAVARSAEGRIESDAGRLRQILFNLVSNAVKFTDRGHVTVQMSTVPAGEGLTLIMTVADTGRGISDADKARLFEEFEQADDTIAATHGGSGLGLSIARALARRLGGDIALADNAGGGCLFTVTVPVQKAGPRLAVENAAPTSAGRFDLGEILVAEDHETTAFVIREALVAAGWRVECVPDATVAAQRIAVRRYQAVLTDVHMPGGGAEAVLKAARFGPGQNSAVPVLALTADGTPECRAACEKLGFSGLIEKPVRPRALVAALADTLLSAPREKQAKAV</sequence>
<dbReference type="SMART" id="SM00387">
    <property type="entry name" value="HATPase_c"/>
    <property type="match status" value="1"/>
</dbReference>
<comment type="catalytic activity">
    <reaction evidence="1">
        <text>ATP + protein L-histidine = ADP + protein N-phospho-L-histidine.</text>
        <dbReference type="EC" id="2.7.13.3"/>
    </reaction>
</comment>
<dbReference type="GO" id="GO:0009927">
    <property type="term" value="F:histidine phosphotransfer kinase activity"/>
    <property type="evidence" value="ECO:0007669"/>
    <property type="project" value="TreeGrafter"/>
</dbReference>
<dbReference type="SMART" id="SM00388">
    <property type="entry name" value="HisKA"/>
    <property type="match status" value="1"/>
</dbReference>
<dbReference type="InterPro" id="IPR003594">
    <property type="entry name" value="HATPase_dom"/>
</dbReference>
<dbReference type="PATRIC" id="fig|1280954.3.peg.481"/>
<dbReference type="RefSeq" id="WP_051612186.1">
    <property type="nucleotide sequence ID" value="NZ_ARYM01000002.1"/>
</dbReference>
<dbReference type="InterPro" id="IPR003661">
    <property type="entry name" value="HisK_dim/P_dom"/>
</dbReference>
<keyword evidence="4" id="KW-0808">Transferase</keyword>
<dbReference type="AlphaFoldDB" id="A0A062VCJ5"/>
<evidence type="ECO:0000256" key="6">
    <source>
        <dbReference type="ARBA" id="ARBA00023012"/>
    </source>
</evidence>
<dbReference type="eggNOG" id="COG0784">
    <property type="taxonomic scope" value="Bacteria"/>
</dbReference>
<dbReference type="SUPFAM" id="SSF52172">
    <property type="entry name" value="CheY-like"/>
    <property type="match status" value="1"/>
</dbReference>
<evidence type="ECO:0000313" key="11">
    <source>
        <dbReference type="Proteomes" id="UP000027100"/>
    </source>
</evidence>
<feature type="modified residue" description="4-aspartylphosphate" evidence="7">
    <location>
        <position position="463"/>
    </location>
</feature>
<dbReference type="InterPro" id="IPR001789">
    <property type="entry name" value="Sig_transdc_resp-reg_receiver"/>
</dbReference>
<evidence type="ECO:0000256" key="4">
    <source>
        <dbReference type="ARBA" id="ARBA00022679"/>
    </source>
</evidence>
<dbReference type="STRING" id="1280954.HPO_02347"/>
<dbReference type="EMBL" id="ARYM01000002">
    <property type="protein sequence ID" value="KDA00217.1"/>
    <property type="molecule type" value="Genomic_DNA"/>
</dbReference>
<dbReference type="FunFam" id="3.30.565.10:FF:000010">
    <property type="entry name" value="Sensor histidine kinase RcsC"/>
    <property type="match status" value="1"/>
</dbReference>
<dbReference type="InterPro" id="IPR011006">
    <property type="entry name" value="CheY-like_superfamily"/>
</dbReference>
<dbReference type="PANTHER" id="PTHR43047:SF72">
    <property type="entry name" value="OSMOSENSING HISTIDINE PROTEIN KINASE SLN1"/>
    <property type="match status" value="1"/>
</dbReference>
<protein>
    <recommendedName>
        <fullName evidence="2">histidine kinase</fullName>
        <ecNumber evidence="2">2.7.13.3</ecNumber>
    </recommendedName>
</protein>
<evidence type="ECO:0000256" key="3">
    <source>
        <dbReference type="ARBA" id="ARBA00022553"/>
    </source>
</evidence>
<dbReference type="Proteomes" id="UP000027100">
    <property type="component" value="Unassembled WGS sequence"/>
</dbReference>